<feature type="domain" description="Glycosyl hydrolase family 32 C-terminal" evidence="8">
    <location>
        <begin position="457"/>
        <end position="596"/>
    </location>
</feature>
<keyword evidence="4 5" id="KW-0326">Glycosidase</keyword>
<dbReference type="InterPro" id="IPR013320">
    <property type="entry name" value="ConA-like_dom_sf"/>
</dbReference>
<dbReference type="InterPro" id="IPR001362">
    <property type="entry name" value="Glyco_hydro_32"/>
</dbReference>
<protein>
    <submittedName>
        <fullName evidence="9">Glycoside hydrolase family 32</fullName>
    </submittedName>
</protein>
<reference evidence="9" key="2">
    <citation type="journal article" date="2023" name="IMA Fungus">
        <title>Comparative genomic study of the Penicillium genus elucidates a diverse pangenome and 15 lateral gene transfer events.</title>
        <authorList>
            <person name="Petersen C."/>
            <person name="Sorensen T."/>
            <person name="Nielsen M.R."/>
            <person name="Sondergaard T.E."/>
            <person name="Sorensen J.L."/>
            <person name="Fitzpatrick D.A."/>
            <person name="Frisvad J.C."/>
            <person name="Nielsen K.L."/>
        </authorList>
    </citation>
    <scope>NUCLEOTIDE SEQUENCE</scope>
    <source>
        <strain evidence="9">IBT 30761</strain>
    </source>
</reference>
<sequence>MSVVLDSPDLAAQNRHLRTSQENCYDANISASKTSTSKPFYHLTAPHGWMNDPCGLGYDPSTGIYHLFFQWNPWGNDWGNMSWGHAISKDLVSWETFAEPAMTPSAKYDCRGVFTGCMRATDIQGKPGQLTAIYTSVSHLPIHFTLPYTYGCESISLSVSKDGGKTWGRQDCNPVVSGPPEHLSVTGWRDPFLTNWYRGGQKDANNQYPGFYGITAGGIVDQAPAVFVYTVNPEDLRQWQYTGRLVDVGLNFRPSRWSGDFGVNWEVSNLLTLSNDSGDSRDFVVMGVEGCLRPENPDQETRQQARSRRDPRGQMWMSVKAREHTSGDEPLADYAFAGYFDHGCLYAANSFWDPQTSQRIVYGWVTEEDLPDGPRHRQGWSSMVSLPRVVRLMTLHNVKKARSSPLEAITSIETITEPSNSDTFTIHTLGISPDSRLSRLRNAAKHQQLARLPLSASHAVSSEPTLPLTTARWEFRTEISVGQRCKRVGIEIAHNANNDQCTTLAWDTSSETLTIHRPTVINTETNHGHESAPHTLFTSRTAQGEEVEESLHVHAFFDKSVLEVFVNDRTVITTRVYHPSERCFGIRFFAEAAEDESHEALATILQADMWDGLGA</sequence>
<feature type="compositionally biased region" description="Basic and acidic residues" evidence="6">
    <location>
        <begin position="295"/>
        <end position="312"/>
    </location>
</feature>
<comment type="similarity">
    <text evidence="1 5">Belongs to the glycosyl hydrolase 32 family.</text>
</comment>
<feature type="region of interest" description="Disordered" evidence="6">
    <location>
        <begin position="292"/>
        <end position="313"/>
    </location>
</feature>
<accession>A0A9W9FFF3</accession>
<dbReference type="Proteomes" id="UP001149074">
    <property type="component" value="Unassembled WGS sequence"/>
</dbReference>
<dbReference type="InterPro" id="IPR023296">
    <property type="entry name" value="Glyco_hydro_beta-prop_sf"/>
</dbReference>
<dbReference type="GeneID" id="81357648"/>
<dbReference type="Pfam" id="PF00251">
    <property type="entry name" value="Glyco_hydro_32N"/>
    <property type="match status" value="1"/>
</dbReference>
<dbReference type="InterPro" id="IPR013148">
    <property type="entry name" value="Glyco_hydro_32_N"/>
</dbReference>
<gene>
    <name evidence="9" type="ORF">N7532_006175</name>
</gene>
<evidence type="ECO:0000256" key="2">
    <source>
        <dbReference type="ARBA" id="ARBA00022729"/>
    </source>
</evidence>
<evidence type="ECO:0000313" key="10">
    <source>
        <dbReference type="Proteomes" id="UP001149074"/>
    </source>
</evidence>
<name>A0A9W9FFF3_9EURO</name>
<comment type="caution">
    <text evidence="9">The sequence shown here is derived from an EMBL/GenBank/DDBJ whole genome shotgun (WGS) entry which is preliminary data.</text>
</comment>
<evidence type="ECO:0000256" key="6">
    <source>
        <dbReference type="SAM" id="MobiDB-lite"/>
    </source>
</evidence>
<dbReference type="PANTHER" id="PTHR42800:SF3">
    <property type="entry name" value="GLYCOSYL HYDROLASE FAMILY 32 N-TERMINAL DOMAIN-CONTAINING PROTEIN"/>
    <property type="match status" value="1"/>
</dbReference>
<dbReference type="RefSeq" id="XP_056474828.1">
    <property type="nucleotide sequence ID" value="XM_056618669.1"/>
</dbReference>
<dbReference type="Gene3D" id="2.115.10.20">
    <property type="entry name" value="Glycosyl hydrolase domain, family 43"/>
    <property type="match status" value="1"/>
</dbReference>
<dbReference type="AlphaFoldDB" id="A0A9W9FFF3"/>
<reference evidence="9" key="1">
    <citation type="submission" date="2022-11" db="EMBL/GenBank/DDBJ databases">
        <authorList>
            <person name="Petersen C."/>
        </authorList>
    </citation>
    <scope>NUCLEOTIDE SEQUENCE</scope>
    <source>
        <strain evidence="9">IBT 30761</strain>
    </source>
</reference>
<dbReference type="PANTHER" id="PTHR42800">
    <property type="entry name" value="EXOINULINASE INUD (AFU_ORTHOLOGUE AFUA_5G00480)"/>
    <property type="match status" value="1"/>
</dbReference>
<evidence type="ECO:0000256" key="5">
    <source>
        <dbReference type="RuleBase" id="RU362110"/>
    </source>
</evidence>
<keyword evidence="3 5" id="KW-0378">Hydrolase</keyword>
<dbReference type="GO" id="GO:0004575">
    <property type="term" value="F:sucrose alpha-glucosidase activity"/>
    <property type="evidence" value="ECO:0007669"/>
    <property type="project" value="TreeGrafter"/>
</dbReference>
<dbReference type="OrthoDB" id="202537at2759"/>
<dbReference type="GO" id="GO:0005737">
    <property type="term" value="C:cytoplasm"/>
    <property type="evidence" value="ECO:0007669"/>
    <property type="project" value="TreeGrafter"/>
</dbReference>
<evidence type="ECO:0000259" key="7">
    <source>
        <dbReference type="Pfam" id="PF00251"/>
    </source>
</evidence>
<dbReference type="EMBL" id="JAPQKI010000005">
    <property type="protein sequence ID" value="KAJ5099174.1"/>
    <property type="molecule type" value="Genomic_DNA"/>
</dbReference>
<dbReference type="Gene3D" id="2.60.120.560">
    <property type="entry name" value="Exo-inulinase, domain 1"/>
    <property type="match status" value="1"/>
</dbReference>
<evidence type="ECO:0000313" key="9">
    <source>
        <dbReference type="EMBL" id="KAJ5099174.1"/>
    </source>
</evidence>
<dbReference type="CDD" id="cd18621">
    <property type="entry name" value="GH32_XdINV-like"/>
    <property type="match status" value="1"/>
</dbReference>
<dbReference type="Pfam" id="PF08244">
    <property type="entry name" value="Glyco_hydro_32C"/>
    <property type="match status" value="1"/>
</dbReference>
<dbReference type="SUPFAM" id="SSF49899">
    <property type="entry name" value="Concanavalin A-like lectins/glucanases"/>
    <property type="match status" value="1"/>
</dbReference>
<organism evidence="9 10">
    <name type="scientific">Penicillium argentinense</name>
    <dbReference type="NCBI Taxonomy" id="1131581"/>
    <lineage>
        <taxon>Eukaryota</taxon>
        <taxon>Fungi</taxon>
        <taxon>Dikarya</taxon>
        <taxon>Ascomycota</taxon>
        <taxon>Pezizomycotina</taxon>
        <taxon>Eurotiomycetes</taxon>
        <taxon>Eurotiomycetidae</taxon>
        <taxon>Eurotiales</taxon>
        <taxon>Aspergillaceae</taxon>
        <taxon>Penicillium</taxon>
    </lineage>
</organism>
<evidence type="ECO:0000256" key="1">
    <source>
        <dbReference type="ARBA" id="ARBA00009902"/>
    </source>
</evidence>
<dbReference type="SUPFAM" id="SSF75005">
    <property type="entry name" value="Arabinanase/levansucrase/invertase"/>
    <property type="match status" value="1"/>
</dbReference>
<keyword evidence="2" id="KW-0732">Signal</keyword>
<feature type="domain" description="Glycosyl hydrolase family 32 N-terminal" evidence="7">
    <location>
        <begin position="42"/>
        <end position="394"/>
    </location>
</feature>
<evidence type="ECO:0000259" key="8">
    <source>
        <dbReference type="Pfam" id="PF08244"/>
    </source>
</evidence>
<keyword evidence="10" id="KW-1185">Reference proteome</keyword>
<evidence type="ECO:0000256" key="4">
    <source>
        <dbReference type="ARBA" id="ARBA00023295"/>
    </source>
</evidence>
<dbReference type="SMART" id="SM00640">
    <property type="entry name" value="Glyco_32"/>
    <property type="match status" value="1"/>
</dbReference>
<dbReference type="InterPro" id="IPR013189">
    <property type="entry name" value="Glyco_hydro_32_C"/>
</dbReference>
<dbReference type="GO" id="GO:0005987">
    <property type="term" value="P:sucrose catabolic process"/>
    <property type="evidence" value="ECO:0007669"/>
    <property type="project" value="TreeGrafter"/>
</dbReference>
<proteinExistence type="inferred from homology"/>
<evidence type="ECO:0000256" key="3">
    <source>
        <dbReference type="ARBA" id="ARBA00022801"/>
    </source>
</evidence>
<dbReference type="FunFam" id="2.115.10.20:FF:000011">
    <property type="entry name" value="Glycosyl hydrolases family 32 superfamily"/>
    <property type="match status" value="1"/>
</dbReference>